<dbReference type="RefSeq" id="WP_204697358.1">
    <property type="nucleotide sequence ID" value="NZ_JAFBEC010000005.1"/>
</dbReference>
<accession>A0ABS2PC20</accession>
<dbReference type="Proteomes" id="UP000741863">
    <property type="component" value="Unassembled WGS sequence"/>
</dbReference>
<dbReference type="Pfam" id="PF19824">
    <property type="entry name" value="Tlp"/>
    <property type="match status" value="1"/>
</dbReference>
<name>A0ABS2PC20_9BACL</name>
<evidence type="ECO:0000313" key="2">
    <source>
        <dbReference type="EMBL" id="MBM7632891.1"/>
    </source>
</evidence>
<comment type="caution">
    <text evidence="2">The sequence shown here is derived from an EMBL/GenBank/DDBJ whole genome shotgun (WGS) entry which is preliminary data.</text>
</comment>
<keyword evidence="3" id="KW-1185">Reference proteome</keyword>
<feature type="compositionally biased region" description="Basic and acidic residues" evidence="1">
    <location>
        <begin position="38"/>
        <end position="69"/>
    </location>
</feature>
<feature type="region of interest" description="Disordered" evidence="1">
    <location>
        <begin position="37"/>
        <end position="69"/>
    </location>
</feature>
<organism evidence="2 3">
    <name type="scientific">Geomicrobium sediminis</name>
    <dbReference type="NCBI Taxonomy" id="1347788"/>
    <lineage>
        <taxon>Bacteria</taxon>
        <taxon>Bacillati</taxon>
        <taxon>Bacillota</taxon>
        <taxon>Bacilli</taxon>
        <taxon>Bacillales</taxon>
        <taxon>Geomicrobium</taxon>
    </lineage>
</organism>
<reference evidence="2 3" key="1">
    <citation type="submission" date="2021-01" db="EMBL/GenBank/DDBJ databases">
        <title>Genomic Encyclopedia of Type Strains, Phase IV (KMG-IV): sequencing the most valuable type-strain genomes for metagenomic binning, comparative biology and taxonomic classification.</title>
        <authorList>
            <person name="Goeker M."/>
        </authorList>
    </citation>
    <scope>NUCLEOTIDE SEQUENCE [LARGE SCALE GENOMIC DNA]</scope>
    <source>
        <strain evidence="2 3">DSM 25540</strain>
    </source>
</reference>
<sequence>MSYKESNENNGDRIERIINDTIENINEAENFQQAHLGEMSEKDQHDIDEKNRRRRDSVDALRHEIEDER</sequence>
<gene>
    <name evidence="2" type="ORF">JOD17_001985</name>
</gene>
<protein>
    <submittedName>
        <fullName evidence="2">Small acid-soluble spore protein (Thioredoxin-like protein)</fullName>
    </submittedName>
</protein>
<evidence type="ECO:0000313" key="3">
    <source>
        <dbReference type="Proteomes" id="UP000741863"/>
    </source>
</evidence>
<evidence type="ECO:0000256" key="1">
    <source>
        <dbReference type="SAM" id="MobiDB-lite"/>
    </source>
</evidence>
<dbReference type="EMBL" id="JAFBEC010000005">
    <property type="protein sequence ID" value="MBM7632891.1"/>
    <property type="molecule type" value="Genomic_DNA"/>
</dbReference>
<dbReference type="InterPro" id="IPR017524">
    <property type="entry name" value="SASP_thioredoxin-like"/>
</dbReference>
<proteinExistence type="predicted"/>